<dbReference type="OrthoDB" id="287532at2759"/>
<evidence type="ECO:0000313" key="1">
    <source>
        <dbReference type="EMBL" id="KRX07402.1"/>
    </source>
</evidence>
<evidence type="ECO:0000313" key="2">
    <source>
        <dbReference type="Proteomes" id="UP000054937"/>
    </source>
</evidence>
<sequence length="2156" mass="245867">MIYPTQYPRVSALSEGMQSIYSFYFRVETQIVAGNYVKIQLSEFTTINVERCQISLNSYYDWQTTDCSTSNNIIYILLPADLESSYLENAIQIDLDEINPQDYQSNSIQIWTVNDVNIDEQFVYDMNFNFGSIPFLKSVDEELQVEVISYGTVSTQNQPNQLNTLRLKIHINDQIGDEDLQAARLKVIVTSPWEFQTTSVVTAEADQRYSILDPLSSTNGVYLDKDLYKMPSLLEYELETPNIISIVFDEIFLPGRTFILQITDIMNPSQRDTGLVKIYSQNYNSNEVIELNENVLDLEIFSYNIDCELAPVGGLTLQGPVGFYKGTKQFIKVVFTPEYDVPGGNYITVDFGDPNIVVKGTGYFDPQIQPHDSNEPIKFIYSDSDQSIVTVQNFGSLTANTEYYLSVRVDISFYDSDIQATISIDEDSSSSSPLYYGTSSLYDLKTSVTSILTSFYGTSASDGFIDLDSSNIGDMVLSFSTGSADQSNGSYLEIYTSAQISGTLTQGANCEKNAPSGIYAPLCSITSTSDYSLITIGSDNFSSFFSAGTFTVDVSGLVFAQASNYEDSQYEFYFRLYYSDGAGSSYIDWISTPIVQYTANSNVYLSVMSNFGNGDNDYIYPSLVNMVFVDTSIFSYTISADEIRTVTLFAQLGLKNLVFDPESQDSYSCGSNLSGISCEFVEGDPDQEVDQYLTWDRVHIYLPDTVSQKFHIIIPDLYTTTTTVYYSLLLGAYDQNTRIYRYIYHQGLSSFTPTGDLTLLTNSNQATLQIEFSGYSASEINNVPIYYDTNGNTINGNSGTNYGAGIIIVTDWQIWQQGTSDYNTIIDATYFSTADDENSPVGLSYIDVDGKEHFISVFPLLTVSSSIDNYFTIDNILLPYSHDLPNHNIYITHQSGTTQGYTRYFNSGRDWFYKNTLIDLYIECDYQQLGFKNSFCTVYFKPNYKIYKNAKIYLYFYKMNVYTDECSLYYEQSSGNWVQIESTSCEMNLESDIMTVQIDEEDHQMEQVYYKLQFYGMQFSEEIGQRLILSVRDKSGNIEIEEKEIMVTCATESPQIITITELEYGEINPYVFSSLKVTFEIPRAIYENEEIQFDMGKDLNDVNVNTDRLNIELYRYSDDYQIEIAVNFDQQKINILFKDKSLFVADTYYLQIFNQRNPASNENDIFRIQFIRQFDLTYVLNNTISSTASYPELSSRTNSQITLNEANYLQEGCLQELKFGIILQQTRIDSFSQIVVNFPIYYSPALTNFEEHLYCAINDIQVQCQNDSDFPYRIIISNSPLRLQKGDSFELIIFGINTPLFSKRYLSEYSQETIFVGIRDSQNSESYAEYIHLTPPGVQEDAGSPGNPFMINEYAFLQFVDISDNSLGSLSDHSIKFFTMASIPATSGILIVFPSEYESLIITSSLSCYIVLEDGSQTTESACEIQFRNIKLYTSLEIPADSYFYVKISNVPTPPYDGEVDFNELIIQIFDPSTTNKDIITRNFYLTNRVLSYEFEELQNVLTVNNNNVIQVVKGTYSQPIYIKTPDASRFITNLQLDTSAQGLTFLPNSVAVYLGDYDAQFRIGAQQDLQEKPYQFNIEMEEKYYRTFYSIANTYIIFVTSNPVQISIPQYINIPVGGCTLPQVIQLENAPFEDIEIAIQYVYSQYPENMFFVDLEISSYVLSFDSDYNYRYISFCLTDKYTEEGMAAVDGEVIEVGLRLGGENQDSYTLQYDTINLNVITKSKVSPSLKLSQNTVTRTTFIADVLIPTDGCLFWHLYVENTAEDLALNQIQFKVKYQNLILKESSDSQQNINGEQYDERVGIYVVEPVDSTTPVQMTISDLQPEITYVLCGYFETQFKESTTENQCVKFTTKNWDKFTKVSIAFTDNNYQDMMNDIICYYVRKVQTQIYNMIEASSISCSFGVVPDYYYYEYSGLTFSKNEHMTNLYLIPDLELENDPALNTIQTLYDSSDVLQSSIIQDALDNYDIDWISTGTYIKQFEYSQAINAEGDFSIPSIKNIEFKVEQTNDTVSIYVNDIQLSHDGAIYFVMERIYQLEFDPEYADFQEIPINIIKTPTSEQIVGCKNSYGTKAQYCIRAVVTNDQKVTAFFDDLLYESSYMVYYVLANEYPLRPVISDKVYEKQINIGFKSSQTSGNILKVYTLMIFLVISVFSLI</sequence>
<dbReference type="Proteomes" id="UP000054937">
    <property type="component" value="Unassembled WGS sequence"/>
</dbReference>
<keyword evidence="2" id="KW-1185">Reference proteome</keyword>
<gene>
    <name evidence="1" type="ORF">PPERSA_03235</name>
</gene>
<proteinExistence type="predicted"/>
<accession>A0A0V0QZA8</accession>
<organism evidence="1 2">
    <name type="scientific">Pseudocohnilembus persalinus</name>
    <name type="common">Ciliate</name>
    <dbReference type="NCBI Taxonomy" id="266149"/>
    <lineage>
        <taxon>Eukaryota</taxon>
        <taxon>Sar</taxon>
        <taxon>Alveolata</taxon>
        <taxon>Ciliophora</taxon>
        <taxon>Intramacronucleata</taxon>
        <taxon>Oligohymenophorea</taxon>
        <taxon>Scuticociliatia</taxon>
        <taxon>Philasterida</taxon>
        <taxon>Pseudocohnilembidae</taxon>
        <taxon>Pseudocohnilembus</taxon>
    </lineage>
</organism>
<dbReference type="InParanoid" id="A0A0V0QZA8"/>
<dbReference type="OMA" id="CAINDIQ"/>
<name>A0A0V0QZA8_PSEPJ</name>
<reference evidence="1 2" key="1">
    <citation type="journal article" date="2015" name="Sci. Rep.">
        <title>Genome of the facultative scuticociliatosis pathogen Pseudocohnilembus persalinus provides insight into its virulence through horizontal gene transfer.</title>
        <authorList>
            <person name="Xiong J."/>
            <person name="Wang G."/>
            <person name="Cheng J."/>
            <person name="Tian M."/>
            <person name="Pan X."/>
            <person name="Warren A."/>
            <person name="Jiang C."/>
            <person name="Yuan D."/>
            <person name="Miao W."/>
        </authorList>
    </citation>
    <scope>NUCLEOTIDE SEQUENCE [LARGE SCALE GENOMIC DNA]</scope>
    <source>
        <strain evidence="1">36N120E</strain>
    </source>
</reference>
<dbReference type="EMBL" id="LDAU01000083">
    <property type="protein sequence ID" value="KRX07402.1"/>
    <property type="molecule type" value="Genomic_DNA"/>
</dbReference>
<comment type="caution">
    <text evidence="1">The sequence shown here is derived from an EMBL/GenBank/DDBJ whole genome shotgun (WGS) entry which is preliminary data.</text>
</comment>
<protein>
    <submittedName>
        <fullName evidence="1">Uncharacterized protein</fullName>
    </submittedName>
</protein>